<feature type="region of interest" description="Disordered" evidence="1">
    <location>
        <begin position="215"/>
        <end position="274"/>
    </location>
</feature>
<keyword evidence="2" id="KW-1133">Transmembrane helix</keyword>
<feature type="region of interest" description="Disordered" evidence="1">
    <location>
        <begin position="699"/>
        <end position="718"/>
    </location>
</feature>
<keyword evidence="2" id="KW-0812">Transmembrane</keyword>
<accession>A0A8J2WQB1</accession>
<feature type="transmembrane region" description="Helical" evidence="2">
    <location>
        <begin position="173"/>
        <end position="205"/>
    </location>
</feature>
<keyword evidence="4" id="KW-1185">Reference proteome</keyword>
<dbReference type="OrthoDB" id="6353078at2759"/>
<sequence length="718" mass="82609">MCRDITFAAAVNSLLQTALCICFGVVAMLMYDCKLTPTPIQISDPSQIPSPLVAFTNSFYLQYFHFRNNCIARNDPYWKDINDTQTGIVTKSNQVHGMFIGYLVENSLWFLCSVLLLFGCIIKSRWIYITYASTQFTVMLYDVILIVMFSLDFKSYKQFEGNPNTPWITKQGMLVNIIVMLLIVSRFAIFLIVNIVFACLVQGFIKNLPKTKMKQVKSHKKRKNGPSSSRPAYQDHQPPYQPYQPEPFQPHLYPPPYKTNRYPDVVSHPGKFDDSSDEIIVSPVMRYGSPSRNLPTAVSASNYREPRNFENGRQHHQSALPPGARVSSRSHDSVQQHPYSSSSNKNRMSDRRPSPPRQRHPSSRYPDDYQSNISYEGPPSNYFDDSDRKMAYPPREQYHEGDRKSRQPNAGNVPRVAVPNDLESTPSVRFASPIRRESFDRFSNNSDQLKNQRPWSYISPDELPSSPNKLNLFYNSRIAMNERTNSRVLPALDESESDQYPTRKQQQQQQQQQQRKSEYRKSHCIESRQPLLIAQEESPRRHRPAPPIPRDDDQPHFYANVEPPMKKNVRFSKRTQSLDYLSEFLPSDNNNSPVARKIKQNNKLLKSPNNKKTNKKKMSREYSSSSSSGEELCTDEFLLLNYNKSPASITDANKNKTVNTRSQITELKRAPSSASSPNLVFDPASNTARLVYGEQSNKSVRVQQQQQQRKMYLNETSI</sequence>
<gene>
    <name evidence="3" type="ORF">DGAL_LOCUS15348</name>
</gene>
<protein>
    <submittedName>
        <fullName evidence="3">Uncharacterized protein</fullName>
    </submittedName>
</protein>
<proteinExistence type="predicted"/>
<evidence type="ECO:0000256" key="2">
    <source>
        <dbReference type="SAM" id="Phobius"/>
    </source>
</evidence>
<organism evidence="3 4">
    <name type="scientific">Daphnia galeata</name>
    <dbReference type="NCBI Taxonomy" id="27404"/>
    <lineage>
        <taxon>Eukaryota</taxon>
        <taxon>Metazoa</taxon>
        <taxon>Ecdysozoa</taxon>
        <taxon>Arthropoda</taxon>
        <taxon>Crustacea</taxon>
        <taxon>Branchiopoda</taxon>
        <taxon>Diplostraca</taxon>
        <taxon>Cladocera</taxon>
        <taxon>Anomopoda</taxon>
        <taxon>Daphniidae</taxon>
        <taxon>Daphnia</taxon>
    </lineage>
</organism>
<dbReference type="EMBL" id="CAKKLH010000315">
    <property type="protein sequence ID" value="CAH0111697.1"/>
    <property type="molecule type" value="Genomic_DNA"/>
</dbReference>
<evidence type="ECO:0000313" key="3">
    <source>
        <dbReference type="EMBL" id="CAH0111697.1"/>
    </source>
</evidence>
<feature type="compositionally biased region" description="Low complexity" evidence="1">
    <location>
        <begin position="505"/>
        <end position="514"/>
    </location>
</feature>
<comment type="caution">
    <text evidence="3">The sequence shown here is derived from an EMBL/GenBank/DDBJ whole genome shotgun (WGS) entry which is preliminary data.</text>
</comment>
<feature type="compositionally biased region" description="Pro residues" evidence="1">
    <location>
        <begin position="239"/>
        <end position="257"/>
    </location>
</feature>
<feature type="region of interest" description="Disordered" evidence="1">
    <location>
        <begin position="583"/>
        <end position="628"/>
    </location>
</feature>
<reference evidence="3" key="1">
    <citation type="submission" date="2021-11" db="EMBL/GenBank/DDBJ databases">
        <authorList>
            <person name="Schell T."/>
        </authorList>
    </citation>
    <scope>NUCLEOTIDE SEQUENCE</scope>
    <source>
        <strain evidence="3">M5</strain>
    </source>
</reference>
<feature type="region of interest" description="Disordered" evidence="1">
    <location>
        <begin position="307"/>
        <end position="466"/>
    </location>
</feature>
<feature type="compositionally biased region" description="Basic and acidic residues" evidence="1">
    <location>
        <begin position="385"/>
        <end position="405"/>
    </location>
</feature>
<keyword evidence="2" id="KW-0472">Membrane</keyword>
<evidence type="ECO:0000256" key="1">
    <source>
        <dbReference type="SAM" id="MobiDB-lite"/>
    </source>
</evidence>
<feature type="compositionally biased region" description="Low complexity" evidence="1">
    <location>
        <begin position="601"/>
        <end position="611"/>
    </location>
</feature>
<evidence type="ECO:0000313" key="4">
    <source>
        <dbReference type="Proteomes" id="UP000789390"/>
    </source>
</evidence>
<dbReference type="Proteomes" id="UP000789390">
    <property type="component" value="Unassembled WGS sequence"/>
</dbReference>
<dbReference type="AlphaFoldDB" id="A0A8J2WQB1"/>
<feature type="transmembrane region" description="Helical" evidence="2">
    <location>
        <begin position="7"/>
        <end position="31"/>
    </location>
</feature>
<feature type="compositionally biased region" description="Polar residues" evidence="1">
    <location>
        <begin position="441"/>
        <end position="454"/>
    </location>
</feature>
<feature type="compositionally biased region" description="Basic and acidic residues" evidence="1">
    <location>
        <begin position="515"/>
        <end position="526"/>
    </location>
</feature>
<name>A0A8J2WQB1_9CRUS</name>
<feature type="transmembrane region" description="Helical" evidence="2">
    <location>
        <begin position="128"/>
        <end position="153"/>
    </location>
</feature>
<feature type="compositionally biased region" description="Polar residues" evidence="1">
    <location>
        <begin position="335"/>
        <end position="346"/>
    </location>
</feature>
<feature type="transmembrane region" description="Helical" evidence="2">
    <location>
        <begin position="99"/>
        <end position="121"/>
    </location>
</feature>
<feature type="compositionally biased region" description="Basic residues" evidence="1">
    <location>
        <begin position="215"/>
        <end position="224"/>
    </location>
</feature>
<feature type="region of interest" description="Disordered" evidence="1">
    <location>
        <begin position="494"/>
        <end position="570"/>
    </location>
</feature>